<feature type="domain" description="Nitroreductase" evidence="5">
    <location>
        <begin position="63"/>
        <end position="216"/>
    </location>
</feature>
<name>A0A5C0B1W4_9BURK</name>
<dbReference type="Pfam" id="PF00881">
    <property type="entry name" value="Nitroreductase"/>
    <property type="match status" value="1"/>
</dbReference>
<evidence type="ECO:0000256" key="4">
    <source>
        <dbReference type="ARBA" id="ARBA00023002"/>
    </source>
</evidence>
<keyword evidence="4" id="KW-0560">Oxidoreductase</keyword>
<dbReference type="PANTHER" id="PTHR43425">
    <property type="entry name" value="OXYGEN-INSENSITIVE NADPH NITROREDUCTASE"/>
    <property type="match status" value="1"/>
</dbReference>
<protein>
    <submittedName>
        <fullName evidence="6">NADPH-dependent oxidoreductase</fullName>
    </submittedName>
</protein>
<dbReference type="Gene3D" id="3.40.109.10">
    <property type="entry name" value="NADH Oxidase"/>
    <property type="match status" value="1"/>
</dbReference>
<dbReference type="OrthoDB" id="3181400at2"/>
<evidence type="ECO:0000313" key="6">
    <source>
        <dbReference type="EMBL" id="QEI08582.1"/>
    </source>
</evidence>
<gene>
    <name evidence="6" type="ORF">FXN63_24125</name>
</gene>
<dbReference type="InterPro" id="IPR016446">
    <property type="entry name" value="Flavin_OxRdtase_Frp"/>
</dbReference>
<dbReference type="CDD" id="cd02146">
    <property type="entry name" value="NfsA-like"/>
    <property type="match status" value="1"/>
</dbReference>
<dbReference type="AlphaFoldDB" id="A0A5C0B1W4"/>
<evidence type="ECO:0000259" key="5">
    <source>
        <dbReference type="Pfam" id="PF00881"/>
    </source>
</evidence>
<comment type="similarity">
    <text evidence="1">Belongs to the flavin oxidoreductase frp family.</text>
</comment>
<dbReference type="EMBL" id="CP043046">
    <property type="protein sequence ID" value="QEI08582.1"/>
    <property type="molecule type" value="Genomic_DNA"/>
</dbReference>
<keyword evidence="2" id="KW-0285">Flavoprotein</keyword>
<accession>A0A5C0B1W4</accession>
<evidence type="ECO:0000256" key="2">
    <source>
        <dbReference type="ARBA" id="ARBA00022630"/>
    </source>
</evidence>
<proteinExistence type="inferred from homology"/>
<dbReference type="PANTHER" id="PTHR43425:SF2">
    <property type="entry name" value="OXYGEN-INSENSITIVE NADPH NITROREDUCTASE"/>
    <property type="match status" value="1"/>
</dbReference>
<sequence length="303" mass="33018">MSSSPDTTRAFYSHPSDAHASNSLFSDSDSLFPDARAHLQRRYRELPDQLPADWNDTLDTLLSHRSVRSYLNQPLPKGALETAIAAAQSAPSSSNLQAWSVIAVTDTDRKARINAVSGSQRQISEAPLLLVWLADLSRLRGIADSRSHTADGLDYLETFLLAVIDAALAAQNAVTAFNSLGLGSCYIGAIRNNPTTVAAELGLPPEVFPVFGLTVGVPDPARATDVKPRLPQSSVLHREQYESSVRPDDLARYDSTLRDFQIEQSLPAIDWTQQLSQRIGTAAALKGRDRLGEVLKELGFKLK</sequence>
<reference evidence="6 7" key="1">
    <citation type="submission" date="2019-08" db="EMBL/GenBank/DDBJ databases">
        <title>Amphibian skin-associated Pigmentiphaga: genome sequence and occurrence across geography and hosts.</title>
        <authorList>
            <person name="Bletz M.C."/>
            <person name="Bunk B."/>
            <person name="Sproeer C."/>
            <person name="Biwer P."/>
            <person name="Reiter S."/>
            <person name="Rabemananjara F.C.E."/>
            <person name="Schulz S."/>
            <person name="Overmann J."/>
            <person name="Vences M."/>
        </authorList>
    </citation>
    <scope>NUCLEOTIDE SEQUENCE [LARGE SCALE GENOMIC DNA]</scope>
    <source>
        <strain evidence="6 7">Mada1488</strain>
    </source>
</reference>
<evidence type="ECO:0000256" key="3">
    <source>
        <dbReference type="ARBA" id="ARBA00022643"/>
    </source>
</evidence>
<dbReference type="InterPro" id="IPR029479">
    <property type="entry name" value="Nitroreductase"/>
</dbReference>
<dbReference type="RefSeq" id="WP_148818053.1">
    <property type="nucleotide sequence ID" value="NZ_CP043046.1"/>
</dbReference>
<evidence type="ECO:0000256" key="1">
    <source>
        <dbReference type="ARBA" id="ARBA00008366"/>
    </source>
</evidence>
<dbReference type="InterPro" id="IPR000415">
    <property type="entry name" value="Nitroreductase-like"/>
</dbReference>
<evidence type="ECO:0000313" key="7">
    <source>
        <dbReference type="Proteomes" id="UP000325161"/>
    </source>
</evidence>
<dbReference type="SUPFAM" id="SSF55469">
    <property type="entry name" value="FMN-dependent nitroreductase-like"/>
    <property type="match status" value="1"/>
</dbReference>
<organism evidence="6 7">
    <name type="scientific">Pigmentiphaga aceris</name>
    <dbReference type="NCBI Taxonomy" id="1940612"/>
    <lineage>
        <taxon>Bacteria</taxon>
        <taxon>Pseudomonadati</taxon>
        <taxon>Pseudomonadota</taxon>
        <taxon>Betaproteobacteria</taxon>
        <taxon>Burkholderiales</taxon>
        <taxon>Alcaligenaceae</taxon>
        <taxon>Pigmentiphaga</taxon>
    </lineage>
</organism>
<keyword evidence="7" id="KW-1185">Reference proteome</keyword>
<keyword evidence="3" id="KW-0288">FMN</keyword>
<dbReference type="Proteomes" id="UP000325161">
    <property type="component" value="Chromosome"/>
</dbReference>
<dbReference type="KEGG" id="pacr:FXN63_24125"/>
<dbReference type="GO" id="GO:0016491">
    <property type="term" value="F:oxidoreductase activity"/>
    <property type="evidence" value="ECO:0007669"/>
    <property type="project" value="UniProtKB-KW"/>
</dbReference>